<dbReference type="InterPro" id="IPR020843">
    <property type="entry name" value="ER"/>
</dbReference>
<dbReference type="InterPro" id="IPR013154">
    <property type="entry name" value="ADH-like_N"/>
</dbReference>
<dbReference type="SUPFAM" id="SSF50129">
    <property type="entry name" value="GroES-like"/>
    <property type="match status" value="1"/>
</dbReference>
<dbReference type="PROSITE" id="PS00012">
    <property type="entry name" value="PHOSPHOPANTETHEINE"/>
    <property type="match status" value="1"/>
</dbReference>
<dbReference type="Gene3D" id="3.40.366.10">
    <property type="entry name" value="Malonyl-Coenzyme A Acyl Carrier Protein, domain 2"/>
    <property type="match status" value="1"/>
</dbReference>
<dbReference type="InterPro" id="IPR036291">
    <property type="entry name" value="NAD(P)-bd_dom_sf"/>
</dbReference>
<feature type="region of interest" description="C-terminal hotdog fold" evidence="8">
    <location>
        <begin position="1091"/>
        <end position="1251"/>
    </location>
</feature>
<evidence type="ECO:0000259" key="10">
    <source>
        <dbReference type="PROSITE" id="PS52004"/>
    </source>
</evidence>
<dbReference type="SMART" id="SM00829">
    <property type="entry name" value="PKS_ER"/>
    <property type="match status" value="1"/>
</dbReference>
<protein>
    <submittedName>
        <fullName evidence="12">Uncharacterized protein</fullName>
    </submittedName>
</protein>
<dbReference type="SUPFAM" id="SSF47336">
    <property type="entry name" value="ACP-like"/>
    <property type="match status" value="1"/>
</dbReference>
<dbReference type="SMART" id="SM00822">
    <property type="entry name" value="PKS_KR"/>
    <property type="match status" value="1"/>
</dbReference>
<dbReference type="Gene3D" id="3.40.47.10">
    <property type="match status" value="1"/>
</dbReference>
<dbReference type="PANTHER" id="PTHR43775:SF29">
    <property type="entry name" value="ASPERFURANONE POLYKETIDE SYNTHASE AFOG-RELATED"/>
    <property type="match status" value="1"/>
</dbReference>
<dbReference type="CDD" id="cd02440">
    <property type="entry name" value="AdoMet_MTases"/>
    <property type="match status" value="1"/>
</dbReference>
<evidence type="ECO:0000256" key="2">
    <source>
        <dbReference type="ARBA" id="ARBA00022553"/>
    </source>
</evidence>
<dbReference type="Pfam" id="PF08240">
    <property type="entry name" value="ADH_N"/>
    <property type="match status" value="1"/>
</dbReference>
<reference evidence="13" key="1">
    <citation type="submission" date="2019-06" db="EMBL/GenBank/DDBJ databases">
        <title>Draft genome sequence of the griseofulvin-producing fungus Xylaria cubensis strain G536.</title>
        <authorList>
            <person name="Mead M.E."/>
            <person name="Raja H.A."/>
            <person name="Steenwyk J.L."/>
            <person name="Knowles S.L."/>
            <person name="Oberlies N.H."/>
            <person name="Rokas A."/>
        </authorList>
    </citation>
    <scope>NUCLEOTIDE SEQUENCE [LARGE SCALE GENOMIC DNA]</scope>
    <source>
        <strain evidence="13">G536</strain>
    </source>
</reference>
<organism evidence="12 13">
    <name type="scientific">Xylaria flabelliformis</name>
    <dbReference type="NCBI Taxonomy" id="2512241"/>
    <lineage>
        <taxon>Eukaryota</taxon>
        <taxon>Fungi</taxon>
        <taxon>Dikarya</taxon>
        <taxon>Ascomycota</taxon>
        <taxon>Pezizomycotina</taxon>
        <taxon>Sordariomycetes</taxon>
        <taxon>Xylariomycetidae</taxon>
        <taxon>Xylariales</taxon>
        <taxon>Xylariaceae</taxon>
        <taxon>Xylaria</taxon>
    </lineage>
</organism>
<dbReference type="SMART" id="SM00825">
    <property type="entry name" value="PKS_KS"/>
    <property type="match status" value="1"/>
</dbReference>
<dbReference type="InterPro" id="IPR014031">
    <property type="entry name" value="Ketoacyl_synth_C"/>
</dbReference>
<evidence type="ECO:0000256" key="5">
    <source>
        <dbReference type="ARBA" id="ARBA00023002"/>
    </source>
</evidence>
<evidence type="ECO:0000256" key="4">
    <source>
        <dbReference type="ARBA" id="ARBA00022857"/>
    </source>
</evidence>
<dbReference type="CDD" id="cd00833">
    <property type="entry name" value="PKS"/>
    <property type="match status" value="1"/>
</dbReference>
<dbReference type="Gene3D" id="3.10.129.110">
    <property type="entry name" value="Polyketide synthase dehydratase"/>
    <property type="match status" value="1"/>
</dbReference>
<feature type="domain" description="PKS/mFAS DH" evidence="11">
    <location>
        <begin position="940"/>
        <end position="1251"/>
    </location>
</feature>
<dbReference type="GO" id="GO:0016491">
    <property type="term" value="F:oxidoreductase activity"/>
    <property type="evidence" value="ECO:0007669"/>
    <property type="project" value="UniProtKB-KW"/>
</dbReference>
<dbReference type="InterPro" id="IPR016036">
    <property type="entry name" value="Malonyl_transacylase_ACP-bd"/>
</dbReference>
<gene>
    <name evidence="12" type="ORF">FHL15_002822</name>
</gene>
<dbReference type="InterPro" id="IPR020841">
    <property type="entry name" value="PKS_Beta-ketoAc_synthase_dom"/>
</dbReference>
<keyword evidence="5" id="KW-0560">Oxidoreductase</keyword>
<name>A0A553I7B9_9PEZI</name>
<comment type="caution">
    <text evidence="12">The sequence shown here is derived from an EMBL/GenBank/DDBJ whole genome shotgun (WGS) entry which is preliminary data.</text>
</comment>
<dbReference type="Gene3D" id="1.10.1200.10">
    <property type="entry name" value="ACP-like"/>
    <property type="match status" value="1"/>
</dbReference>
<evidence type="ECO:0000313" key="13">
    <source>
        <dbReference type="Proteomes" id="UP000319160"/>
    </source>
</evidence>
<keyword evidence="7" id="KW-0012">Acyltransferase</keyword>
<keyword evidence="1" id="KW-0596">Phosphopantetheine</keyword>
<evidence type="ECO:0000256" key="3">
    <source>
        <dbReference type="ARBA" id="ARBA00022679"/>
    </source>
</evidence>
<dbReference type="Pfam" id="PF22621">
    <property type="entry name" value="CurL-like_PKS_C"/>
    <property type="match status" value="1"/>
</dbReference>
<keyword evidence="4" id="KW-0521">NADP</keyword>
<dbReference type="Pfam" id="PF21089">
    <property type="entry name" value="PKS_DH_N"/>
    <property type="match status" value="1"/>
</dbReference>
<dbReference type="Gene3D" id="3.40.50.720">
    <property type="entry name" value="NAD(P)-binding Rossmann-like Domain"/>
    <property type="match status" value="1"/>
</dbReference>
<evidence type="ECO:0000259" key="9">
    <source>
        <dbReference type="PROSITE" id="PS50075"/>
    </source>
</evidence>
<dbReference type="InterPro" id="IPR009081">
    <property type="entry name" value="PP-bd_ACP"/>
</dbReference>
<dbReference type="PROSITE" id="PS52004">
    <property type="entry name" value="KS3_2"/>
    <property type="match status" value="1"/>
</dbReference>
<dbReference type="InterPro" id="IPR016035">
    <property type="entry name" value="Acyl_Trfase/lysoPLipase"/>
</dbReference>
<dbReference type="STRING" id="2512241.A0A553I7B9"/>
<dbReference type="SUPFAM" id="SSF52151">
    <property type="entry name" value="FabD/lysophospholipase-like"/>
    <property type="match status" value="1"/>
</dbReference>
<dbReference type="InterPro" id="IPR042104">
    <property type="entry name" value="PKS_dehydratase_sf"/>
</dbReference>
<dbReference type="OrthoDB" id="329835at2759"/>
<feature type="domain" description="Ketosynthase family 3 (KS3)" evidence="10">
    <location>
        <begin position="4"/>
        <end position="426"/>
    </location>
</feature>
<dbReference type="Pfam" id="PF08242">
    <property type="entry name" value="Methyltransf_12"/>
    <property type="match status" value="1"/>
</dbReference>
<dbReference type="InterPro" id="IPR014043">
    <property type="entry name" value="Acyl_transferase_dom"/>
</dbReference>
<evidence type="ECO:0000256" key="6">
    <source>
        <dbReference type="ARBA" id="ARBA00023268"/>
    </source>
</evidence>
<feature type="active site" description="Proton acceptor; for dehydratase activity" evidence="8">
    <location>
        <position position="972"/>
    </location>
</feature>
<dbReference type="InterPro" id="IPR050091">
    <property type="entry name" value="PKS_NRPS_Biosynth_Enz"/>
</dbReference>
<dbReference type="SMART" id="SM00826">
    <property type="entry name" value="PKS_DH"/>
    <property type="match status" value="1"/>
</dbReference>
<evidence type="ECO:0000256" key="8">
    <source>
        <dbReference type="PROSITE-ProRule" id="PRU01363"/>
    </source>
</evidence>
<dbReference type="InterPro" id="IPR029063">
    <property type="entry name" value="SAM-dependent_MTases_sf"/>
</dbReference>
<dbReference type="CDD" id="cd05195">
    <property type="entry name" value="enoyl_red"/>
    <property type="match status" value="1"/>
</dbReference>
<dbReference type="InterPro" id="IPR014030">
    <property type="entry name" value="Ketoacyl_synth_N"/>
</dbReference>
<dbReference type="Pfam" id="PF13602">
    <property type="entry name" value="ADH_zinc_N_2"/>
    <property type="match status" value="1"/>
</dbReference>
<dbReference type="Gene3D" id="3.90.180.10">
    <property type="entry name" value="Medium-chain alcohol dehydrogenases, catalytic domain"/>
    <property type="match status" value="1"/>
</dbReference>
<dbReference type="GO" id="GO:0031177">
    <property type="term" value="F:phosphopantetheine binding"/>
    <property type="evidence" value="ECO:0007669"/>
    <property type="project" value="InterPro"/>
</dbReference>
<feature type="region of interest" description="N-terminal hotdog fold" evidence="8">
    <location>
        <begin position="940"/>
        <end position="1072"/>
    </location>
</feature>
<dbReference type="PROSITE" id="PS50075">
    <property type="entry name" value="CARRIER"/>
    <property type="match status" value="1"/>
</dbReference>
<dbReference type="InterPro" id="IPR016039">
    <property type="entry name" value="Thiolase-like"/>
</dbReference>
<keyword evidence="3" id="KW-0808">Transferase</keyword>
<dbReference type="Pfam" id="PF02801">
    <property type="entry name" value="Ketoacyl-synt_C"/>
    <property type="match status" value="1"/>
</dbReference>
<feature type="domain" description="Carrier" evidence="9">
    <location>
        <begin position="2436"/>
        <end position="2513"/>
    </location>
</feature>
<sequence>MSGDIPIAVVGLAYRAPGVGGKGLWDYLAQARSAWTKIPITRFDHSAYWKPGEDKSGVFKAEGAHFVPDDVYAFDAAFFNMRAEEARNSDPQHRMLLECALEAAEDAGHSLLDLAGKKIGVFVGSGQNEYAARLSDDPYATKTFSATGIAPCMAANRLSYFFDIDGPSITLDAACASSLYAAHQAVSALRNGDCDGAFLGSASLTLMPGGWLALEKTGALSVQGRSYSYDEKASGFGRGEGAACLLIKRMDDAIHDGDPIHAVIRGSACNHGGRSEGITMPNGIAHRKLLLAVHKNAGLDPSQTPVVEGHGTGTAAGDPIEAGAFTAVLAKDRTAENPIYIGSIKSNFGHLEGASGILGLVKAIMMVENGIVLPTAGFEKINPMIEGKEKIRVLEAPVPWPAGEARRVIVTNFGFGGSNSAMILEAPSGVNGTDSNGFKELNGVNGVNGVNGINGANNNLDLRLFVFSAKIERSLTDYLSSFEDYLDETPESRDYVKNLSYTLGQRRTHHVYRASVVAGSIASLQEKLSTVKPTRTREQVIAMAFTGQGAQYPQMASGLRHYSAFAGALDQAEAHLQKLGAPWSLAEELSKPELSSRINDAEISQPACTAVQLALVMLLRSWGIVPMTVVGHSSGEIAAAFAAGLVSFRTAMAIAYFRGLAAALLTRQQNRKGAMLALGVGFEDAALLIHEQAHGYATVAAINSPDSVTISGDESAIENVHRAADKKGLFARRLKVQLAYHSRHMDDVAAFYRAAIKPFCDEDVFHLKSRESSYSVFVSSVTGCIADPVTVDDSYWVKNLVQPVQFLDAMQTLFASHQGGKVNINKALHNVVIEIGPHSALKNPIKQTFEHHRIDRQKAPTFTYLPSLVRGIDGYENLLSLAGTLFTMGAPIELGSVNQTNKRNAHVVTGLPAYAWDKSMSYEIRPRTTQERFFPGDSYNSLLGRRLNSNGGKERAYRQVFTLDEMPWIRDHNVAGVVIFPLTGYMACAIEAARRTLSTPAAAFLVCDFHAVRRLEIQEEQVVDMITKIKPAMTGTGTVSSTTWTFEISTWTEAEAWTIHAHGQITPEMAEMTTDSPTSNESLPLVDTTNLIEKDVAYAYESAGVRATLYGPTFRNTVRFFEGNGFTVLEHRLRDLGESQKLSSPYGSPVTVDPPTLDGFLQGGGPLQITEDGKKPAQMPNYISRFRISNTIPTEPNQRFDVVTRLLDYDFKGGRMNISVAVFSRGHDGSLTPIAEWESILFRSIGMTEDDLDPASHLPDNWAWETMSRFDFLPLEELTKMVPAWGPGEADAIRTDTNKMTKAACYYIDHALKETAQDDRSKLPFHLNCFINWANKNKHKYNTLFENEPTALLEEVRSLNAQGELLCIIGEKLVPILREEIEPLELMLAEGRLTRHYEADASNAHLSQVMGALIANLCDLDPNLRILEIGGGTAGTTFPVLEALSYNGKEPSFLNFTFTDISTGFFENARNKLAQWSQRITFQKLDISQDPLEQGFDMESFDVIIAANVLHATKDMTVTMSHVRKLLAPSGKLFLLEAGRHPPFLLPFFLLPGWWYAEDNYRNHEEGPMLPVSVWDRLLLDTGFSGVDMSLEDGVYLEETVASVICSTRIGKQEQHQTITICGPFMDDEEVEFAQTVADSISQGIGCPTELKPFAEIDPADDPFYVFIDSPRNCLLKEVSLDVFEGLKKLLLRNMALLWVIPQGGPPDSKSIKGMIRTLRLENEPKQLLTFDEVPYTSQGVSAIVKLSKILRDPETTRTQDQDFIWHNGSIHLPRMRLLDEVKEQFAVEGGLSFRKVQNIWSGERALEMTVDAAGSADSIYFRRTDGNQEPVGEDEIIVKVDAAGVSYRDLSLILGSIPWASPGFDGAGKVVKKGSRVTSLREGDTVFFLAPEGGAFSTYKKMPFWQAAKVPDGISITDATSLPLAYTIAVLALLRNGRLAKNDTVLIHAAAGAVGQACVVLAQHVGARIFATASTQAKRNFLHETFKIPENQILSIHAPGFRDRILTETGGKGVDVIVNSQSGEHLVESWTLCAKFGRFIEISKKDAFENSYLPMRPFNSNLTFISLDLPELFKYRPMELEDAFSEAVGLIQCRVAMPIRPITVLPISEFPTALRKLKSGENMGKIVVTLGADENVLAETTLRPTQVTMNPDATYLITGGTRGIGLNLASWMIDHGARNIVLLGRSGSSGSEVQKLLNKYEGTDIHVRAMACDIGSREALANVLENIKDLPPVRGVIHGALLLNDKIFENAVYEDWGTITRPRIQGAWNLHELLPNDLDFFILLGSFLGDTGNAGQAIYATTGVFFDAFTQYRNARGQYTFNIALPVVLDVGYVASNNLSDILKESLGATLTMADIRTIVKGIIMGPPSPFHSGNKAAAFRMFLDGQAIQDGPWTYFHPVHTKERLKAEHRKRRKAGGGGLGSDMYSNLWTAAEDPLAGLTEALITKVSAMIMMDRDEVGAEVPLGSYGLDSLVSVELRNWIRRETEVELPLSAITQAENLQSLAVNIIAQREGAQGG</sequence>
<proteinExistence type="predicted"/>
<dbReference type="SMART" id="SM00823">
    <property type="entry name" value="PKS_PP"/>
    <property type="match status" value="1"/>
</dbReference>
<keyword evidence="13" id="KW-1185">Reference proteome</keyword>
<dbReference type="InterPro" id="IPR013968">
    <property type="entry name" value="PKS_KR"/>
</dbReference>
<dbReference type="SUPFAM" id="SSF55048">
    <property type="entry name" value="Probable ACP-binding domain of malonyl-CoA ACP transacylase"/>
    <property type="match status" value="1"/>
</dbReference>
<dbReference type="PANTHER" id="PTHR43775">
    <property type="entry name" value="FATTY ACID SYNTHASE"/>
    <property type="match status" value="1"/>
</dbReference>
<dbReference type="GO" id="GO:0006633">
    <property type="term" value="P:fatty acid biosynthetic process"/>
    <property type="evidence" value="ECO:0007669"/>
    <property type="project" value="TreeGrafter"/>
</dbReference>
<dbReference type="InterPro" id="IPR036736">
    <property type="entry name" value="ACP-like_sf"/>
</dbReference>
<dbReference type="InterPro" id="IPR013217">
    <property type="entry name" value="Methyltransf_12"/>
</dbReference>
<dbReference type="InterPro" id="IPR011032">
    <property type="entry name" value="GroES-like_sf"/>
</dbReference>
<accession>A0A553I7B9</accession>
<dbReference type="InterPro" id="IPR001227">
    <property type="entry name" value="Ac_transferase_dom_sf"/>
</dbReference>
<dbReference type="PROSITE" id="PS52019">
    <property type="entry name" value="PKS_MFAS_DH"/>
    <property type="match status" value="1"/>
</dbReference>
<keyword evidence="6" id="KW-0511">Multifunctional enzyme</keyword>
<evidence type="ECO:0000256" key="7">
    <source>
        <dbReference type="ARBA" id="ARBA00023315"/>
    </source>
</evidence>
<dbReference type="Proteomes" id="UP000319160">
    <property type="component" value="Unassembled WGS sequence"/>
</dbReference>
<dbReference type="Pfam" id="PF00698">
    <property type="entry name" value="Acyl_transf_1"/>
    <property type="match status" value="1"/>
</dbReference>
<dbReference type="EMBL" id="VFLP01000012">
    <property type="protein sequence ID" value="TRX96098.1"/>
    <property type="molecule type" value="Genomic_DNA"/>
</dbReference>
<dbReference type="SUPFAM" id="SSF53901">
    <property type="entry name" value="Thiolase-like"/>
    <property type="match status" value="1"/>
</dbReference>
<dbReference type="Pfam" id="PF23297">
    <property type="entry name" value="ACP_SdgA_C"/>
    <property type="match status" value="1"/>
</dbReference>
<dbReference type="GO" id="GO:0044550">
    <property type="term" value="P:secondary metabolite biosynthetic process"/>
    <property type="evidence" value="ECO:0007669"/>
    <property type="project" value="TreeGrafter"/>
</dbReference>
<dbReference type="SMART" id="SM00827">
    <property type="entry name" value="PKS_AT"/>
    <property type="match status" value="1"/>
</dbReference>
<evidence type="ECO:0000313" key="12">
    <source>
        <dbReference type="EMBL" id="TRX96098.1"/>
    </source>
</evidence>
<dbReference type="InterPro" id="IPR020806">
    <property type="entry name" value="PKS_PP-bd"/>
</dbReference>
<keyword evidence="2" id="KW-0597">Phosphoprotein</keyword>
<dbReference type="Pfam" id="PF08659">
    <property type="entry name" value="KR"/>
    <property type="match status" value="1"/>
</dbReference>
<dbReference type="SUPFAM" id="SSF51735">
    <property type="entry name" value="NAD(P)-binding Rossmann-fold domains"/>
    <property type="match status" value="2"/>
</dbReference>
<dbReference type="InterPro" id="IPR057326">
    <property type="entry name" value="KR_dom"/>
</dbReference>
<dbReference type="InterPro" id="IPR006162">
    <property type="entry name" value="Ppantetheine_attach_site"/>
</dbReference>
<evidence type="ECO:0000256" key="1">
    <source>
        <dbReference type="ARBA" id="ARBA00022450"/>
    </source>
</evidence>
<evidence type="ECO:0000259" key="11">
    <source>
        <dbReference type="PROSITE" id="PS52019"/>
    </source>
</evidence>
<dbReference type="Pfam" id="PF00109">
    <property type="entry name" value="ketoacyl-synt"/>
    <property type="match status" value="1"/>
</dbReference>
<dbReference type="InterPro" id="IPR020807">
    <property type="entry name" value="PKS_DH"/>
</dbReference>
<dbReference type="Gene3D" id="3.40.50.150">
    <property type="entry name" value="Vaccinia Virus protein VP39"/>
    <property type="match status" value="1"/>
</dbReference>
<dbReference type="SUPFAM" id="SSF53335">
    <property type="entry name" value="S-adenosyl-L-methionine-dependent methyltransferases"/>
    <property type="match status" value="1"/>
</dbReference>
<dbReference type="InterPro" id="IPR049900">
    <property type="entry name" value="PKS_mFAS_DH"/>
</dbReference>
<feature type="active site" description="Proton donor; for dehydratase activity" evidence="8">
    <location>
        <position position="1158"/>
    </location>
</feature>
<dbReference type="InterPro" id="IPR049552">
    <property type="entry name" value="PKS_DH_N"/>
</dbReference>
<dbReference type="GO" id="GO:0004312">
    <property type="term" value="F:fatty acid synthase activity"/>
    <property type="evidence" value="ECO:0007669"/>
    <property type="project" value="TreeGrafter"/>
</dbReference>